<evidence type="ECO:0000313" key="3">
    <source>
        <dbReference type="Proteomes" id="UP001140206"/>
    </source>
</evidence>
<gene>
    <name evidence="2" type="ORF">LUZ62_060578</name>
</gene>
<sequence length="244" mass="27802">MARTIWLSSSLGLRTDDLPDDILQLMEMLFSPMDDALLNQLANVLWCYWKARCKIIFEGTSIKRERVLAEADGLRNLTLLSHDVHGSKRTYEQTREKDTDYTCYVDGSWINEMENGAGVGYVLFTRDNNLVQYHMAVTQAFSPLHAEILAFKTAVQAVSQSNLMPCTINTDCNLLYRVITGAESVDSVDWRAYRDLLDVIRLVKGCKNIGCNFINRENNHMADGLARQARIKRIDAFGYTFPIM</sequence>
<proteinExistence type="predicted"/>
<dbReference type="InterPro" id="IPR036397">
    <property type="entry name" value="RNaseH_sf"/>
</dbReference>
<name>A0AAV8EDU2_9POAL</name>
<feature type="domain" description="RNase H type-1" evidence="1">
    <location>
        <begin position="105"/>
        <end position="229"/>
    </location>
</feature>
<dbReference type="InterPro" id="IPR044730">
    <property type="entry name" value="RNase_H-like_dom_plant"/>
</dbReference>
<evidence type="ECO:0000259" key="1">
    <source>
        <dbReference type="Pfam" id="PF13456"/>
    </source>
</evidence>
<dbReference type="PANTHER" id="PTHR34146:SF3">
    <property type="entry name" value="POLYNUCLEOTIDYL TRANSFERASE, RIBONUCLEASE H-LIKE SUPERFAMILY PROTEIN"/>
    <property type="match status" value="1"/>
</dbReference>
<dbReference type="GO" id="GO:0004523">
    <property type="term" value="F:RNA-DNA hybrid ribonuclease activity"/>
    <property type="evidence" value="ECO:0007669"/>
    <property type="project" value="InterPro"/>
</dbReference>
<dbReference type="InterPro" id="IPR012337">
    <property type="entry name" value="RNaseH-like_sf"/>
</dbReference>
<organism evidence="2 3">
    <name type="scientific">Rhynchospora pubera</name>
    <dbReference type="NCBI Taxonomy" id="906938"/>
    <lineage>
        <taxon>Eukaryota</taxon>
        <taxon>Viridiplantae</taxon>
        <taxon>Streptophyta</taxon>
        <taxon>Embryophyta</taxon>
        <taxon>Tracheophyta</taxon>
        <taxon>Spermatophyta</taxon>
        <taxon>Magnoliopsida</taxon>
        <taxon>Liliopsida</taxon>
        <taxon>Poales</taxon>
        <taxon>Cyperaceae</taxon>
        <taxon>Cyperoideae</taxon>
        <taxon>Rhynchosporeae</taxon>
        <taxon>Rhynchospora</taxon>
    </lineage>
</organism>
<dbReference type="PANTHER" id="PTHR34146">
    <property type="entry name" value="POLYNUCLEOTIDYL TRANSFERASE, RIBONUCLEASE H-LIKE SUPERFAMILY PROTEIN-RELATED"/>
    <property type="match status" value="1"/>
</dbReference>
<protein>
    <recommendedName>
        <fullName evidence="1">RNase H type-1 domain-containing protein</fullName>
    </recommendedName>
</protein>
<dbReference type="AlphaFoldDB" id="A0AAV8EDU2"/>
<dbReference type="GO" id="GO:0003676">
    <property type="term" value="F:nucleic acid binding"/>
    <property type="evidence" value="ECO:0007669"/>
    <property type="project" value="InterPro"/>
</dbReference>
<dbReference type="Pfam" id="PF13456">
    <property type="entry name" value="RVT_3"/>
    <property type="match status" value="1"/>
</dbReference>
<reference evidence="2" key="1">
    <citation type="submission" date="2022-08" db="EMBL/GenBank/DDBJ databases">
        <authorList>
            <person name="Marques A."/>
        </authorList>
    </citation>
    <scope>NUCLEOTIDE SEQUENCE</scope>
    <source>
        <strain evidence="2">RhyPub2mFocal</strain>
        <tissue evidence="2">Leaves</tissue>
    </source>
</reference>
<comment type="caution">
    <text evidence="2">The sequence shown here is derived from an EMBL/GenBank/DDBJ whole genome shotgun (WGS) entry which is preliminary data.</text>
</comment>
<dbReference type="Proteomes" id="UP001140206">
    <property type="component" value="Chromosome 3"/>
</dbReference>
<accession>A0AAV8EDU2</accession>
<dbReference type="SUPFAM" id="SSF53098">
    <property type="entry name" value="Ribonuclease H-like"/>
    <property type="match status" value="1"/>
</dbReference>
<dbReference type="EMBL" id="JAMFTS010000003">
    <property type="protein sequence ID" value="KAJ4776321.1"/>
    <property type="molecule type" value="Genomic_DNA"/>
</dbReference>
<dbReference type="CDD" id="cd06222">
    <property type="entry name" value="RNase_H_like"/>
    <property type="match status" value="1"/>
</dbReference>
<dbReference type="InterPro" id="IPR002156">
    <property type="entry name" value="RNaseH_domain"/>
</dbReference>
<dbReference type="Gene3D" id="3.30.420.10">
    <property type="entry name" value="Ribonuclease H-like superfamily/Ribonuclease H"/>
    <property type="match status" value="1"/>
</dbReference>
<keyword evidence="3" id="KW-1185">Reference proteome</keyword>
<evidence type="ECO:0000313" key="2">
    <source>
        <dbReference type="EMBL" id="KAJ4776321.1"/>
    </source>
</evidence>